<sequence>MTLLDKKCGDIIAARKLEKSYRQIANLVSCNPKTVGNEILQRTISHTLCKANLFAHVAVQNLLLMLMLKKNIGSGLKSIFTGQLMTRKMFSEEFDDDWLVPAIKSKEIIVWGCFSCCYTIYKLQDQYPNSNRPPYSSDLSPIENLWMVKEEWEALSQHYYKHLVESEVDRVME</sequence>
<dbReference type="Proteomes" id="UP000789920">
    <property type="component" value="Unassembled WGS sequence"/>
</dbReference>
<reference evidence="1" key="1">
    <citation type="submission" date="2021-06" db="EMBL/GenBank/DDBJ databases">
        <authorList>
            <person name="Kallberg Y."/>
            <person name="Tangrot J."/>
            <person name="Rosling A."/>
        </authorList>
    </citation>
    <scope>NUCLEOTIDE SEQUENCE</scope>
    <source>
        <strain evidence="1">MA461A</strain>
    </source>
</reference>
<evidence type="ECO:0000313" key="1">
    <source>
        <dbReference type="EMBL" id="CAG8768483.1"/>
    </source>
</evidence>
<gene>
    <name evidence="1" type="ORF">RPERSI_LOCUS16107</name>
</gene>
<evidence type="ECO:0000313" key="2">
    <source>
        <dbReference type="Proteomes" id="UP000789920"/>
    </source>
</evidence>
<accession>A0ACA9QXV1</accession>
<dbReference type="EMBL" id="CAJVQC010039414">
    <property type="protein sequence ID" value="CAG8768483.1"/>
    <property type="molecule type" value="Genomic_DNA"/>
</dbReference>
<comment type="caution">
    <text evidence="1">The sequence shown here is derived from an EMBL/GenBank/DDBJ whole genome shotgun (WGS) entry which is preliminary data.</text>
</comment>
<protein>
    <submittedName>
        <fullName evidence="1">34371_t:CDS:1</fullName>
    </submittedName>
</protein>
<organism evidence="1 2">
    <name type="scientific">Racocetra persica</name>
    <dbReference type="NCBI Taxonomy" id="160502"/>
    <lineage>
        <taxon>Eukaryota</taxon>
        <taxon>Fungi</taxon>
        <taxon>Fungi incertae sedis</taxon>
        <taxon>Mucoromycota</taxon>
        <taxon>Glomeromycotina</taxon>
        <taxon>Glomeromycetes</taxon>
        <taxon>Diversisporales</taxon>
        <taxon>Gigasporaceae</taxon>
        <taxon>Racocetra</taxon>
    </lineage>
</organism>
<keyword evidence="2" id="KW-1185">Reference proteome</keyword>
<name>A0ACA9QXV1_9GLOM</name>
<proteinExistence type="predicted"/>
<feature type="non-terminal residue" evidence="1">
    <location>
        <position position="173"/>
    </location>
</feature>